<dbReference type="InterPro" id="IPR012341">
    <property type="entry name" value="6hp_glycosidase-like_sf"/>
</dbReference>
<dbReference type="PROSITE" id="PS51318">
    <property type="entry name" value="TAT"/>
    <property type="match status" value="1"/>
</dbReference>
<dbReference type="EMBL" id="VIUW01000001">
    <property type="protein sequence ID" value="TWD17091.1"/>
    <property type="molecule type" value="Genomic_DNA"/>
</dbReference>
<dbReference type="OrthoDB" id="3806982at2"/>
<dbReference type="InterPro" id="IPR008928">
    <property type="entry name" value="6-hairpin_glycosidase_sf"/>
</dbReference>
<reference evidence="1 2" key="1">
    <citation type="submission" date="2019-06" db="EMBL/GenBank/DDBJ databases">
        <title>Sequencing the genomes of 1000 actinobacteria strains.</title>
        <authorList>
            <person name="Klenk H.-P."/>
        </authorList>
    </citation>
    <scope>NUCLEOTIDE SEQUENCE [LARGE SCALE GENOMIC DNA]</scope>
    <source>
        <strain evidence="1 2">DSM 18935</strain>
    </source>
</reference>
<dbReference type="Proteomes" id="UP000315628">
    <property type="component" value="Unassembled WGS sequence"/>
</dbReference>
<evidence type="ECO:0008006" key="3">
    <source>
        <dbReference type="Google" id="ProtNLM"/>
    </source>
</evidence>
<dbReference type="InterPro" id="IPR006311">
    <property type="entry name" value="TAT_signal"/>
</dbReference>
<organism evidence="1 2">
    <name type="scientific">Marihabitans asiaticum</name>
    <dbReference type="NCBI Taxonomy" id="415218"/>
    <lineage>
        <taxon>Bacteria</taxon>
        <taxon>Bacillati</taxon>
        <taxon>Actinomycetota</taxon>
        <taxon>Actinomycetes</taxon>
        <taxon>Micrococcales</taxon>
        <taxon>Intrasporangiaceae</taxon>
        <taxon>Marihabitans</taxon>
    </lineage>
</organism>
<dbReference type="GO" id="GO:0005975">
    <property type="term" value="P:carbohydrate metabolic process"/>
    <property type="evidence" value="ECO:0007669"/>
    <property type="project" value="InterPro"/>
</dbReference>
<keyword evidence="2" id="KW-1185">Reference proteome</keyword>
<dbReference type="Gene3D" id="1.50.10.10">
    <property type="match status" value="1"/>
</dbReference>
<sequence length="438" mass="46090">MISRRAALTGGGGLLALGVAGAGGAYRDGRARADELSFGVTVATTVGEGGWRASRRGVEETDRGLLVEGRRTLDGRGAEAAVAAQDELLAGIPYALLDPTGEHRELLTGAALDLWVLSWRLPVAVAGWEGRWRYAWPRDTAHVAVAFAELGDVGTAVRQLAALARLVGEDRVEARYLPEGGVPDGRHPQDDGIGWVLWACGRLHGTWVGGPYRDVVADLVRRCARMGLDRLGADGLPRVSPDYWEVATSRLTLGTVAPILAGLEAAVPVLARLGGEGDVGLARRCARAAERLEERAAAVFGAAGWPRERGRTQRDTAIAFMLPPYRSAGDAEGSLRAALDGAAGRMRRANGGYAPGVGWRVDGVAWTPETAVLAGAWAGDPATRERAQETLRWLDEHRTVAGSLPEKVLADGSPAGPAPLAWTAASVVLALRALSEGV</sequence>
<dbReference type="SUPFAM" id="SSF48208">
    <property type="entry name" value="Six-hairpin glycosidases"/>
    <property type="match status" value="1"/>
</dbReference>
<comment type="caution">
    <text evidence="1">The sequence shown here is derived from an EMBL/GenBank/DDBJ whole genome shotgun (WGS) entry which is preliminary data.</text>
</comment>
<gene>
    <name evidence="1" type="ORF">FB557_0649</name>
</gene>
<protein>
    <recommendedName>
        <fullName evidence="3">GH15 family glucan-1,4-alpha-glucosidase</fullName>
    </recommendedName>
</protein>
<accession>A0A560WHD1</accession>
<proteinExistence type="predicted"/>
<evidence type="ECO:0000313" key="2">
    <source>
        <dbReference type="Proteomes" id="UP000315628"/>
    </source>
</evidence>
<dbReference type="RefSeq" id="WP_144855487.1">
    <property type="nucleotide sequence ID" value="NZ_BAAAYT010000002.1"/>
</dbReference>
<name>A0A560WHD1_9MICO</name>
<evidence type="ECO:0000313" key="1">
    <source>
        <dbReference type="EMBL" id="TWD17091.1"/>
    </source>
</evidence>
<dbReference type="AlphaFoldDB" id="A0A560WHD1"/>